<proteinExistence type="inferred from homology"/>
<dbReference type="AlphaFoldDB" id="A0A0M2R247"/>
<dbReference type="InterPro" id="IPR050388">
    <property type="entry name" value="ABC_Ni/Peptide_Import"/>
</dbReference>
<evidence type="ECO:0000313" key="11">
    <source>
        <dbReference type="EMBL" id="KKJ75962.1"/>
    </source>
</evidence>
<organism evidence="11 12">
    <name type="scientific">Kiloniella litopenaei</name>
    <dbReference type="NCBI Taxonomy" id="1549748"/>
    <lineage>
        <taxon>Bacteria</taxon>
        <taxon>Pseudomonadati</taxon>
        <taxon>Pseudomonadota</taxon>
        <taxon>Alphaproteobacteria</taxon>
        <taxon>Rhodospirillales</taxon>
        <taxon>Kiloniellaceae</taxon>
        <taxon>Kiloniella</taxon>
    </lineage>
</organism>
<dbReference type="Gene3D" id="3.40.50.300">
    <property type="entry name" value="P-loop containing nucleotide triphosphate hydrolases"/>
    <property type="match status" value="1"/>
</dbReference>
<dbReference type="Pfam" id="PF00005">
    <property type="entry name" value="ABC_tran"/>
    <property type="match status" value="1"/>
</dbReference>
<evidence type="ECO:0000256" key="7">
    <source>
        <dbReference type="ARBA" id="ARBA00022840"/>
    </source>
</evidence>
<dbReference type="CDD" id="cd03257">
    <property type="entry name" value="ABC_NikE_OppD_transporters"/>
    <property type="match status" value="1"/>
</dbReference>
<keyword evidence="9" id="KW-0472">Membrane</keyword>
<keyword evidence="3" id="KW-0813">Transport</keyword>
<feature type="domain" description="ABC transporter" evidence="10">
    <location>
        <begin position="7"/>
        <end position="253"/>
    </location>
</feature>
<sequence>MVKTPLFKLEHLTICQQGTDRKPIIDDVSFSLAQGQHLGLIGRSGCGKSVTSHAIMDILRPPLFRKQGRAILQGQDIYTLSGTEKRRVRGQGIFCIFQSPGSALHPALTIKQQMMEISTVIDQDQAATSDVIEYAFDRMQLPIRCLEQYPHHLSGGMKQRVLMAMALLLKPRFLIADEPTTGLDVLTERDVLDAMEIMLEETQSACLFISHDIRIVKRVCPDLLVMQNGKIVDRCTRDELTYRDRAETTREIIDAMGVA</sequence>
<evidence type="ECO:0000256" key="3">
    <source>
        <dbReference type="ARBA" id="ARBA00022448"/>
    </source>
</evidence>
<dbReference type="SMART" id="SM00382">
    <property type="entry name" value="AAA"/>
    <property type="match status" value="1"/>
</dbReference>
<dbReference type="Proteomes" id="UP000034491">
    <property type="component" value="Unassembled WGS sequence"/>
</dbReference>
<dbReference type="GO" id="GO:0016887">
    <property type="term" value="F:ATP hydrolysis activity"/>
    <property type="evidence" value="ECO:0007669"/>
    <property type="project" value="InterPro"/>
</dbReference>
<evidence type="ECO:0000256" key="6">
    <source>
        <dbReference type="ARBA" id="ARBA00022741"/>
    </source>
</evidence>
<dbReference type="SUPFAM" id="SSF52540">
    <property type="entry name" value="P-loop containing nucleoside triphosphate hydrolases"/>
    <property type="match status" value="1"/>
</dbReference>
<dbReference type="GO" id="GO:0005886">
    <property type="term" value="C:plasma membrane"/>
    <property type="evidence" value="ECO:0007669"/>
    <property type="project" value="UniProtKB-SubCell"/>
</dbReference>
<evidence type="ECO:0000259" key="10">
    <source>
        <dbReference type="PROSITE" id="PS50893"/>
    </source>
</evidence>
<dbReference type="PROSITE" id="PS00211">
    <property type="entry name" value="ABC_TRANSPORTER_1"/>
    <property type="match status" value="1"/>
</dbReference>
<dbReference type="PROSITE" id="PS50893">
    <property type="entry name" value="ABC_TRANSPORTER_2"/>
    <property type="match status" value="1"/>
</dbReference>
<dbReference type="InterPro" id="IPR017871">
    <property type="entry name" value="ABC_transporter-like_CS"/>
</dbReference>
<comment type="caution">
    <text evidence="11">The sequence shown here is derived from an EMBL/GenBank/DDBJ whole genome shotgun (WGS) entry which is preliminary data.</text>
</comment>
<keyword evidence="12" id="KW-1185">Reference proteome</keyword>
<dbReference type="InterPro" id="IPR003593">
    <property type="entry name" value="AAA+_ATPase"/>
</dbReference>
<dbReference type="PANTHER" id="PTHR43297">
    <property type="entry name" value="OLIGOPEPTIDE TRANSPORT ATP-BINDING PROTEIN APPD"/>
    <property type="match status" value="1"/>
</dbReference>
<reference evidence="11 12" key="1">
    <citation type="submission" date="2015-03" db="EMBL/GenBank/DDBJ databases">
        <title>Genome sequence of Kiloniella sp. P1-1, isolated from the gut microflora of Pacific white shrimp, Penaeus vannamei.</title>
        <authorList>
            <person name="Shao Z."/>
            <person name="Wang L."/>
            <person name="Li X."/>
        </authorList>
    </citation>
    <scope>NUCLEOTIDE SEQUENCE [LARGE SCALE GENOMIC DNA]</scope>
    <source>
        <strain evidence="11 12">P1-1</strain>
    </source>
</reference>
<evidence type="ECO:0000256" key="9">
    <source>
        <dbReference type="ARBA" id="ARBA00023136"/>
    </source>
</evidence>
<dbReference type="OrthoDB" id="9782308at2"/>
<keyword evidence="6" id="KW-0547">Nucleotide-binding</keyword>
<evidence type="ECO:0000256" key="5">
    <source>
        <dbReference type="ARBA" id="ARBA00022519"/>
    </source>
</evidence>
<protein>
    <recommendedName>
        <fullName evidence="10">ABC transporter domain-containing protein</fullName>
    </recommendedName>
</protein>
<dbReference type="EMBL" id="LANI01000023">
    <property type="protein sequence ID" value="KKJ75962.1"/>
    <property type="molecule type" value="Genomic_DNA"/>
</dbReference>
<dbReference type="InterPro" id="IPR003439">
    <property type="entry name" value="ABC_transporter-like_ATP-bd"/>
</dbReference>
<dbReference type="GO" id="GO:0005524">
    <property type="term" value="F:ATP binding"/>
    <property type="evidence" value="ECO:0007669"/>
    <property type="project" value="UniProtKB-KW"/>
</dbReference>
<keyword evidence="7" id="KW-0067">ATP-binding</keyword>
<gene>
    <name evidence="11" type="ORF">WH95_15470</name>
</gene>
<comment type="subcellular location">
    <subcellularLocation>
        <location evidence="1">Cell inner membrane</location>
        <topology evidence="1">Peripheral membrane protein</topology>
    </subcellularLocation>
</comment>
<evidence type="ECO:0000256" key="1">
    <source>
        <dbReference type="ARBA" id="ARBA00004417"/>
    </source>
</evidence>
<dbReference type="STRING" id="1549748.WH95_15470"/>
<keyword evidence="8" id="KW-1278">Translocase</keyword>
<keyword evidence="5" id="KW-0997">Cell inner membrane</keyword>
<evidence type="ECO:0000256" key="2">
    <source>
        <dbReference type="ARBA" id="ARBA00005417"/>
    </source>
</evidence>
<evidence type="ECO:0000256" key="8">
    <source>
        <dbReference type="ARBA" id="ARBA00022967"/>
    </source>
</evidence>
<name>A0A0M2R247_9PROT</name>
<evidence type="ECO:0000313" key="12">
    <source>
        <dbReference type="Proteomes" id="UP000034491"/>
    </source>
</evidence>
<dbReference type="RefSeq" id="WP_046508929.1">
    <property type="nucleotide sequence ID" value="NZ_LANI01000023.1"/>
</dbReference>
<evidence type="ECO:0000256" key="4">
    <source>
        <dbReference type="ARBA" id="ARBA00022475"/>
    </source>
</evidence>
<dbReference type="InterPro" id="IPR027417">
    <property type="entry name" value="P-loop_NTPase"/>
</dbReference>
<keyword evidence="4" id="KW-1003">Cell membrane</keyword>
<accession>A0A0M2R247</accession>
<dbReference type="PANTHER" id="PTHR43297:SF14">
    <property type="entry name" value="ATPASE AAA-TYPE CORE DOMAIN-CONTAINING PROTEIN"/>
    <property type="match status" value="1"/>
</dbReference>
<comment type="similarity">
    <text evidence="2">Belongs to the ABC transporter superfamily.</text>
</comment>